<dbReference type="PANTHER" id="PTHR11750:SF26">
    <property type="entry name" value="PROTEIN N-TERMINAL AMIDASE"/>
    <property type="match status" value="1"/>
</dbReference>
<dbReference type="OrthoDB" id="201515at2759"/>
<accession>A0A8H6SI06</accession>
<dbReference type="AlphaFoldDB" id="A0A8H6SI06"/>
<sequence>MLPLPVGDAAGMRVAPRIRVALVQLRPKLGHVQANIARAKELCRKIPPHSVDLVCFPELAFTGYAFPDARAIAPHLEPPRTGATGVFCAALARELGCAVLAGYPERLDPNGAEPGPAGANSAVLFGPDGACIGGTRKTNLYPVDKTWARPGGLPSLAPLCSDSPAGNGFATFTIPLAGPGRAAPQSARVAVGICMDLNAAPPHAWTTEGGPYELADYALAERADALVLLNAWLDSRQYPEHSHDLSTLNFWAQRLRPMWVRNTAATPDAAGRETLVAICNRGGVENDTVYAGCSAVFRMRRGAGERGLLRAALGRREEDVLIWPAVGEGEEEEEEGSSEEEEDG</sequence>
<organism evidence="3 4">
    <name type="scientific">Mycena indigotica</name>
    <dbReference type="NCBI Taxonomy" id="2126181"/>
    <lineage>
        <taxon>Eukaryota</taxon>
        <taxon>Fungi</taxon>
        <taxon>Dikarya</taxon>
        <taxon>Basidiomycota</taxon>
        <taxon>Agaricomycotina</taxon>
        <taxon>Agaricomycetes</taxon>
        <taxon>Agaricomycetidae</taxon>
        <taxon>Agaricales</taxon>
        <taxon>Marasmiineae</taxon>
        <taxon>Mycenaceae</taxon>
        <taxon>Mycena</taxon>
    </lineage>
</organism>
<dbReference type="SUPFAM" id="SSF56317">
    <property type="entry name" value="Carbon-nitrogen hydrolase"/>
    <property type="match status" value="1"/>
</dbReference>
<feature type="region of interest" description="Disordered" evidence="1">
    <location>
        <begin position="324"/>
        <end position="344"/>
    </location>
</feature>
<dbReference type="PANTHER" id="PTHR11750">
    <property type="entry name" value="PROTEIN N-TERMINAL AMIDASE"/>
    <property type="match status" value="1"/>
</dbReference>
<evidence type="ECO:0000259" key="2">
    <source>
        <dbReference type="PROSITE" id="PS50263"/>
    </source>
</evidence>
<reference evidence="3" key="1">
    <citation type="submission" date="2020-05" db="EMBL/GenBank/DDBJ databases">
        <title>Mycena genomes resolve the evolution of fungal bioluminescence.</title>
        <authorList>
            <person name="Tsai I.J."/>
        </authorList>
    </citation>
    <scope>NUCLEOTIDE SEQUENCE</scope>
    <source>
        <strain evidence="3">171206Taipei</strain>
    </source>
</reference>
<dbReference type="GO" id="GO:0030163">
    <property type="term" value="P:protein catabolic process"/>
    <property type="evidence" value="ECO:0007669"/>
    <property type="project" value="TreeGrafter"/>
</dbReference>
<protein>
    <recommendedName>
        <fullName evidence="2">CN hydrolase domain-containing protein</fullName>
    </recommendedName>
</protein>
<keyword evidence="4" id="KW-1185">Reference proteome</keyword>
<dbReference type="Pfam" id="PF00795">
    <property type="entry name" value="CN_hydrolase"/>
    <property type="match status" value="1"/>
</dbReference>
<comment type="caution">
    <text evidence="3">The sequence shown here is derived from an EMBL/GenBank/DDBJ whole genome shotgun (WGS) entry which is preliminary data.</text>
</comment>
<evidence type="ECO:0000313" key="4">
    <source>
        <dbReference type="Proteomes" id="UP000636479"/>
    </source>
</evidence>
<feature type="compositionally biased region" description="Acidic residues" evidence="1">
    <location>
        <begin position="328"/>
        <end position="344"/>
    </location>
</feature>
<dbReference type="Proteomes" id="UP000636479">
    <property type="component" value="Unassembled WGS sequence"/>
</dbReference>
<proteinExistence type="predicted"/>
<gene>
    <name evidence="3" type="ORF">MIND_00818100</name>
</gene>
<name>A0A8H6SI06_9AGAR</name>
<dbReference type="InterPro" id="IPR036526">
    <property type="entry name" value="C-N_Hydrolase_sf"/>
</dbReference>
<dbReference type="GO" id="GO:0070773">
    <property type="term" value="F:protein-N-terminal glutamine amidohydrolase activity"/>
    <property type="evidence" value="ECO:0007669"/>
    <property type="project" value="InterPro"/>
</dbReference>
<dbReference type="GO" id="GO:0008418">
    <property type="term" value="F:protein-N-terminal asparagine amidohydrolase activity"/>
    <property type="evidence" value="ECO:0007669"/>
    <property type="project" value="InterPro"/>
</dbReference>
<dbReference type="Gene3D" id="3.60.110.10">
    <property type="entry name" value="Carbon-nitrogen hydrolase"/>
    <property type="match status" value="1"/>
</dbReference>
<feature type="domain" description="CN hydrolase" evidence="2">
    <location>
        <begin position="18"/>
        <end position="329"/>
    </location>
</feature>
<dbReference type="GeneID" id="59347369"/>
<dbReference type="RefSeq" id="XP_037218095.1">
    <property type="nucleotide sequence ID" value="XM_037364853.1"/>
</dbReference>
<dbReference type="EMBL" id="JACAZF010000007">
    <property type="protein sequence ID" value="KAF7298707.1"/>
    <property type="molecule type" value="Genomic_DNA"/>
</dbReference>
<dbReference type="InterPro" id="IPR039703">
    <property type="entry name" value="Nta1"/>
</dbReference>
<evidence type="ECO:0000313" key="3">
    <source>
        <dbReference type="EMBL" id="KAF7298707.1"/>
    </source>
</evidence>
<evidence type="ECO:0000256" key="1">
    <source>
        <dbReference type="SAM" id="MobiDB-lite"/>
    </source>
</evidence>
<dbReference type="PROSITE" id="PS50263">
    <property type="entry name" value="CN_HYDROLASE"/>
    <property type="match status" value="1"/>
</dbReference>
<dbReference type="InterPro" id="IPR003010">
    <property type="entry name" value="C-N_Hydrolase"/>
</dbReference>